<evidence type="ECO:0000256" key="1">
    <source>
        <dbReference type="SAM" id="MobiDB-lite"/>
    </source>
</evidence>
<organism evidence="2 3">
    <name type="scientific">Parathielavia hyrcaniae</name>
    <dbReference type="NCBI Taxonomy" id="113614"/>
    <lineage>
        <taxon>Eukaryota</taxon>
        <taxon>Fungi</taxon>
        <taxon>Dikarya</taxon>
        <taxon>Ascomycota</taxon>
        <taxon>Pezizomycotina</taxon>
        <taxon>Sordariomycetes</taxon>
        <taxon>Sordariomycetidae</taxon>
        <taxon>Sordariales</taxon>
        <taxon>Chaetomiaceae</taxon>
        <taxon>Parathielavia</taxon>
    </lineage>
</organism>
<accession>A0AAN6QE02</accession>
<proteinExistence type="predicted"/>
<feature type="region of interest" description="Disordered" evidence="1">
    <location>
        <begin position="840"/>
        <end position="932"/>
    </location>
</feature>
<feature type="compositionally biased region" description="Low complexity" evidence="1">
    <location>
        <begin position="885"/>
        <end position="894"/>
    </location>
</feature>
<reference evidence="2" key="2">
    <citation type="submission" date="2023-05" db="EMBL/GenBank/DDBJ databases">
        <authorList>
            <consortium name="Lawrence Berkeley National Laboratory"/>
            <person name="Steindorff A."/>
            <person name="Hensen N."/>
            <person name="Bonometti L."/>
            <person name="Westerberg I."/>
            <person name="Brannstrom I.O."/>
            <person name="Guillou S."/>
            <person name="Cros-Aarteil S."/>
            <person name="Calhoun S."/>
            <person name="Haridas S."/>
            <person name="Kuo A."/>
            <person name="Mondo S."/>
            <person name="Pangilinan J."/>
            <person name="Riley R."/>
            <person name="Labutti K."/>
            <person name="Andreopoulos B."/>
            <person name="Lipzen A."/>
            <person name="Chen C."/>
            <person name="Yanf M."/>
            <person name="Daum C."/>
            <person name="Ng V."/>
            <person name="Clum A."/>
            <person name="Ohm R."/>
            <person name="Martin F."/>
            <person name="Silar P."/>
            <person name="Natvig D."/>
            <person name="Lalanne C."/>
            <person name="Gautier V."/>
            <person name="Ament-Velasquez S.L."/>
            <person name="Kruys A."/>
            <person name="Hutchinson M.I."/>
            <person name="Powell A.J."/>
            <person name="Barry K."/>
            <person name="Miller A.N."/>
            <person name="Grigoriev I.V."/>
            <person name="Debuchy R."/>
            <person name="Gladieux P."/>
            <person name="Thoren M.H."/>
            <person name="Johannesson H."/>
        </authorList>
    </citation>
    <scope>NUCLEOTIDE SEQUENCE</scope>
    <source>
        <strain evidence="2">CBS 757.83</strain>
    </source>
</reference>
<dbReference type="AlphaFoldDB" id="A0AAN6QE02"/>
<sequence>MDQTGPDWEANSWYKDSRQPPLAARLDTVVKFLAEEDVDRCLDWEAKFEEVVAYLEWLANQDDRHQLDNASPQTQAMFNDALNKAKAHVLFQEHHYNPTPLEIAKPRTSPLRSTRLNWMVGGQAWPLPSRTSSLPDRRTLLPRSAPPRTPGPVNRMLVDRPEDDHLYEQLAQDERQWWQPIAGNDLEHIPTNAENSQERNNMAYVEDRSFHSSAHGTNTGWIRTDPAGTGRPTSLPSGRALRPGSPKSWAMERGARRAGLQQALRALPTNPTTAELHTPWRRLVLPVPAATLRQACESADGPQWTPPSLDPSQLPEQLDPLQHTVDYRDRLRTIKMSRKVALMQVDAQHAGDPRWPALPPNLVNGGPFARPVLDAKAEARRDMLRLCRTTVAMLEAAYRRVPRPLLEAVLRMVREGAKGDEARLPEGVELAGDEWEQVGRERRPRYLDHEEVMWLKFLTGEYVNSKNWERRFVPDTPRDKYRLFLLFAQKVQKLLDDANPQGLFSRHDAEVEVEDLLAAINAGKDSSAVTKYEFQPHDACCWLDRLNKSGHVRFRLDVVCYGVVERPVAEYFPEHRVIWPTAGQLERPKQLEKHITDFGTVIQGRLGQPDVGEGSPVWNFFASLAFRLGYTISALEQTPADEPAPSPTAAARRLRDALTKWKQACADLQGTASPEPTAQELASIRTKIIDELSANEPMLHPARAAHHHSISSSSGTAALVRDHNWDWAALPVRGQSARRQYWSVDRWPLGTGHLSSSAERAVRQDEHLDRAVTYDAAAQDPTTDAKYLRPKLTPYQQEKTVYRRGPAVFALGDTRLQRERIERSMADMVENAMGLQRRPKRTWGDALTNLNPFSSPSSRAEDRKGEDWLPPVDPKLVPKSWGPVAEAEQQQQQDASEELESDTDSEEEFGEDFEIQSVDVAMTGMGESWMAD</sequence>
<dbReference type="EMBL" id="MU863625">
    <property type="protein sequence ID" value="KAK4105706.1"/>
    <property type="molecule type" value="Genomic_DNA"/>
</dbReference>
<reference evidence="2" key="1">
    <citation type="journal article" date="2023" name="Mol. Phylogenet. Evol.">
        <title>Genome-scale phylogeny and comparative genomics of the fungal order Sordariales.</title>
        <authorList>
            <person name="Hensen N."/>
            <person name="Bonometti L."/>
            <person name="Westerberg I."/>
            <person name="Brannstrom I.O."/>
            <person name="Guillou S."/>
            <person name="Cros-Aarteil S."/>
            <person name="Calhoun S."/>
            <person name="Haridas S."/>
            <person name="Kuo A."/>
            <person name="Mondo S."/>
            <person name="Pangilinan J."/>
            <person name="Riley R."/>
            <person name="LaButti K."/>
            <person name="Andreopoulos B."/>
            <person name="Lipzen A."/>
            <person name="Chen C."/>
            <person name="Yan M."/>
            <person name="Daum C."/>
            <person name="Ng V."/>
            <person name="Clum A."/>
            <person name="Steindorff A."/>
            <person name="Ohm R.A."/>
            <person name="Martin F."/>
            <person name="Silar P."/>
            <person name="Natvig D.O."/>
            <person name="Lalanne C."/>
            <person name="Gautier V."/>
            <person name="Ament-Velasquez S.L."/>
            <person name="Kruys A."/>
            <person name="Hutchinson M.I."/>
            <person name="Powell A.J."/>
            <person name="Barry K."/>
            <person name="Miller A.N."/>
            <person name="Grigoriev I.V."/>
            <person name="Debuchy R."/>
            <person name="Gladieux P."/>
            <person name="Hiltunen Thoren M."/>
            <person name="Johannesson H."/>
        </authorList>
    </citation>
    <scope>NUCLEOTIDE SEQUENCE</scope>
    <source>
        <strain evidence="2">CBS 757.83</strain>
    </source>
</reference>
<comment type="caution">
    <text evidence="2">The sequence shown here is derived from an EMBL/GenBank/DDBJ whole genome shotgun (WGS) entry which is preliminary data.</text>
</comment>
<protein>
    <submittedName>
        <fullName evidence="2">Uncharacterized protein</fullName>
    </submittedName>
</protein>
<feature type="region of interest" description="Disordered" evidence="1">
    <location>
        <begin position="129"/>
        <end position="156"/>
    </location>
</feature>
<name>A0AAN6QE02_9PEZI</name>
<feature type="region of interest" description="Disordered" evidence="1">
    <location>
        <begin position="213"/>
        <end position="257"/>
    </location>
</feature>
<feature type="compositionally biased region" description="Polar residues" evidence="1">
    <location>
        <begin position="848"/>
        <end position="858"/>
    </location>
</feature>
<keyword evidence="3" id="KW-1185">Reference proteome</keyword>
<evidence type="ECO:0000313" key="3">
    <source>
        <dbReference type="Proteomes" id="UP001305647"/>
    </source>
</evidence>
<evidence type="ECO:0000313" key="2">
    <source>
        <dbReference type="EMBL" id="KAK4105706.1"/>
    </source>
</evidence>
<gene>
    <name evidence="2" type="ORF">N658DRAFT_463272</name>
</gene>
<feature type="compositionally biased region" description="Acidic residues" evidence="1">
    <location>
        <begin position="895"/>
        <end position="914"/>
    </location>
</feature>
<dbReference type="Proteomes" id="UP001305647">
    <property type="component" value="Unassembled WGS sequence"/>
</dbReference>